<protein>
    <submittedName>
        <fullName evidence="1">Uncharacterized protein</fullName>
    </submittedName>
</protein>
<keyword evidence="2" id="KW-1185">Reference proteome</keyword>
<organism evidence="1 2">
    <name type="scientific">Paraburkholderia translucens</name>
    <dbReference type="NCBI Taxonomy" id="2886945"/>
    <lineage>
        <taxon>Bacteria</taxon>
        <taxon>Pseudomonadati</taxon>
        <taxon>Pseudomonadota</taxon>
        <taxon>Betaproteobacteria</taxon>
        <taxon>Burkholderiales</taxon>
        <taxon>Burkholderiaceae</taxon>
        <taxon>Paraburkholderia</taxon>
    </lineage>
</organism>
<name>A0ABS8KM75_9BURK</name>
<dbReference type="RefSeq" id="WP_230564617.1">
    <property type="nucleotide sequence ID" value="NZ_JAJITC010000029.1"/>
</dbReference>
<dbReference type="EMBL" id="JAJITC010000029">
    <property type="protein sequence ID" value="MCC8405864.1"/>
    <property type="molecule type" value="Genomic_DNA"/>
</dbReference>
<accession>A0ABS8KM75</accession>
<comment type="caution">
    <text evidence="1">The sequence shown here is derived from an EMBL/GenBank/DDBJ whole genome shotgun (WGS) entry which is preliminary data.</text>
</comment>
<proteinExistence type="predicted"/>
<evidence type="ECO:0000313" key="2">
    <source>
        <dbReference type="Proteomes" id="UP001430614"/>
    </source>
</evidence>
<reference evidence="1 2" key="1">
    <citation type="submission" date="2021-11" db="EMBL/GenBank/DDBJ databases">
        <authorList>
            <person name="Oh E.-T."/>
            <person name="Kim S.-B."/>
        </authorList>
    </citation>
    <scope>NUCLEOTIDE SEQUENCE [LARGE SCALE GENOMIC DNA]</scope>
    <source>
        <strain evidence="1 2">MMS20-SJTN17</strain>
    </source>
</reference>
<feature type="non-terminal residue" evidence="1">
    <location>
        <position position="65"/>
    </location>
</feature>
<gene>
    <name evidence="1" type="ORF">LJ655_29100</name>
</gene>
<sequence length="65" mass="7385">MIRRLRRLRRLQLLITGQKLRRYTGALTQFFCYRATGIASCNLLPVRMLAGATYGEAAQHDNTTG</sequence>
<evidence type="ECO:0000313" key="1">
    <source>
        <dbReference type="EMBL" id="MCC8405864.1"/>
    </source>
</evidence>
<dbReference type="Proteomes" id="UP001430614">
    <property type="component" value="Unassembled WGS sequence"/>
</dbReference>